<keyword evidence="2" id="KW-1185">Reference proteome</keyword>
<evidence type="ECO:0000313" key="2">
    <source>
        <dbReference type="Proteomes" id="UP000696573"/>
    </source>
</evidence>
<reference evidence="1" key="1">
    <citation type="submission" date="2021-10" db="EMBL/GenBank/DDBJ databases">
        <authorList>
            <person name="Piombo E."/>
        </authorList>
    </citation>
    <scope>NUCLEOTIDE SEQUENCE</scope>
</reference>
<protein>
    <submittedName>
        <fullName evidence="1">Uncharacterized protein</fullName>
    </submittedName>
</protein>
<accession>A0A9N9YBZ7</accession>
<evidence type="ECO:0000313" key="1">
    <source>
        <dbReference type="EMBL" id="CAH0015636.1"/>
    </source>
</evidence>
<name>A0A9N9YBZ7_9HYPO</name>
<dbReference type="EMBL" id="CABFNQ020000451">
    <property type="protein sequence ID" value="CAH0015636.1"/>
    <property type="molecule type" value="Genomic_DNA"/>
</dbReference>
<dbReference type="OrthoDB" id="5145195at2759"/>
<sequence>MTDILWLSINDITVVNFYRRPDENDALDVLLQWAIPDRCLVLETSTPNITAGKPAEGKVEEE</sequence>
<comment type="caution">
    <text evidence="1">The sequence shown here is derived from an EMBL/GenBank/DDBJ whole genome shotgun (WGS) entry which is preliminary data.</text>
</comment>
<dbReference type="AlphaFoldDB" id="A0A9N9YBZ7"/>
<gene>
    <name evidence="1" type="ORF">CRHIZ90672A_00007827</name>
</gene>
<dbReference type="Proteomes" id="UP000696573">
    <property type="component" value="Unassembled WGS sequence"/>
</dbReference>
<proteinExistence type="predicted"/>
<organism evidence="1 2">
    <name type="scientific">Clonostachys rhizophaga</name>
    <dbReference type="NCBI Taxonomy" id="160324"/>
    <lineage>
        <taxon>Eukaryota</taxon>
        <taxon>Fungi</taxon>
        <taxon>Dikarya</taxon>
        <taxon>Ascomycota</taxon>
        <taxon>Pezizomycotina</taxon>
        <taxon>Sordariomycetes</taxon>
        <taxon>Hypocreomycetidae</taxon>
        <taxon>Hypocreales</taxon>
        <taxon>Bionectriaceae</taxon>
        <taxon>Clonostachys</taxon>
    </lineage>
</organism>